<keyword evidence="4" id="KW-0150">Chloroplast</keyword>
<dbReference type="InterPro" id="IPR014818">
    <property type="entry name" value="Phage/plasmid_primase_P4_C"/>
</dbReference>
<evidence type="ECO:0000259" key="3">
    <source>
        <dbReference type="Pfam" id="PF19263"/>
    </source>
</evidence>
<dbReference type="EMBL" id="MH591103">
    <property type="protein sequence ID" value="AYC64805.1"/>
    <property type="molecule type" value="Genomic_DNA"/>
</dbReference>
<dbReference type="InterPro" id="IPR027417">
    <property type="entry name" value="P-loop_NTPase"/>
</dbReference>
<organism evidence="4">
    <name type="scientific">Boodleopsis pusilla</name>
    <dbReference type="NCBI Taxonomy" id="381415"/>
    <lineage>
        <taxon>Eukaryota</taxon>
        <taxon>Viridiplantae</taxon>
        <taxon>Chlorophyta</taxon>
        <taxon>core chlorophytes</taxon>
        <taxon>Ulvophyceae</taxon>
        <taxon>TCBD clade</taxon>
        <taxon>Bryopsidales</taxon>
        <taxon>Halimedineae</taxon>
        <taxon>Halimedaceae</taxon>
        <taxon>Rhipileae</taxon>
        <taxon>Boodleopsis</taxon>
    </lineage>
</organism>
<sequence length="516" mass="58815">MMIFFGFVLVEGFKGGLALCSIGFNACTIGGCNGGVATLKMLSDWGISPYWIKQVFADTDILTNPKVTKGYKSLLKECLPNTEVLVYPPQNIISDTGDIFYEKYSPDDWIEDGDDMEIVLKKVKIVNLEQFQKGCASEIEQVKIQRGSPNETANQWLLTHLDERLMYFSGSKQFYYYMKEGYWDVLGSHTLLDMILSSVEHIPFSYTVLENALKLVAPRFVRNQKETLALFSNRKYIGFQNGVWDLEASELLEPRPEHYISGRLRFTFSSVDPTQFLQTLCPKICEWIVDRANHEEIYANILIAFLLLAVLDVRNPERFLFFAGYSATGKSTKLLQHLVPENKSYVTTPENITSNFGLQELTGISKTLLICHDIGATVSSAFVNLLRNLVSSGESQNVQRKFERAALMQFEGIVALASNKNPFTQQQREGILDRRMIYVPFANRISTSQSQDFDVLFPALELEKFASFAVQQDVSLIVQFIRVINEDLLVRQVLLESFKENPITYSKFYYAPHYIL</sequence>
<reference evidence="4" key="1">
    <citation type="submission" date="2018-07" db="EMBL/GenBank/DDBJ databases">
        <authorList>
            <person name="Quirk P.G."/>
            <person name="Krulwich T.A."/>
        </authorList>
    </citation>
    <scope>NUCLEOTIDE SEQUENCE</scope>
</reference>
<evidence type="ECO:0000313" key="4">
    <source>
        <dbReference type="EMBL" id="AYC64805.1"/>
    </source>
</evidence>
<dbReference type="AlphaFoldDB" id="A0A386AZD4"/>
<name>A0A386AZD4_9CHLO</name>
<dbReference type="Pfam" id="PF19263">
    <property type="entry name" value="DUF5906"/>
    <property type="match status" value="1"/>
</dbReference>
<geneLocation type="chloroplast" evidence="4"/>
<accession>A0A386AZD4</accession>
<evidence type="ECO:0000259" key="2">
    <source>
        <dbReference type="Pfam" id="PF08706"/>
    </source>
</evidence>
<reference evidence="4" key="2">
    <citation type="journal article" date="2019" name="Mol. Phylogenet. Evol.">
        <title>Reassessment of the classification of bryopsidales (chlorophyta) based on chloroplast phylogenomic analyses.</title>
        <authorList>
            <person name="Cremen M.C."/>
            <person name="Leliaert F."/>
            <person name="West J."/>
            <person name="Lam D.W."/>
            <person name="Shimada S."/>
            <person name="Lopez-Bautista J.M."/>
            <person name="Verbruggen H."/>
        </authorList>
    </citation>
    <scope>NUCLEOTIDE SEQUENCE</scope>
</reference>
<dbReference type="SUPFAM" id="SSF52540">
    <property type="entry name" value="P-loop containing nucleoside triphosphate hydrolases"/>
    <property type="match status" value="1"/>
</dbReference>
<gene>
    <name evidence="4" type="primary">orf516</name>
</gene>
<dbReference type="RefSeq" id="YP_009518867.1">
    <property type="nucleotide sequence ID" value="NC_039520.1"/>
</dbReference>
<keyword evidence="1" id="KW-0732">Signal</keyword>
<feature type="domain" description="NrS-1 polymerase-like helicase" evidence="3">
    <location>
        <begin position="326"/>
        <end position="424"/>
    </location>
</feature>
<proteinExistence type="predicted"/>
<protein>
    <submittedName>
        <fullName evidence="4">Uncharacterized protein</fullName>
    </submittedName>
</protein>
<dbReference type="GeneID" id="38278673"/>
<keyword evidence="4" id="KW-0934">Plastid</keyword>
<dbReference type="Gene3D" id="3.40.50.300">
    <property type="entry name" value="P-loop containing nucleotide triphosphate hydrolases"/>
    <property type="match status" value="1"/>
</dbReference>
<dbReference type="Pfam" id="PF08706">
    <property type="entry name" value="D5_N"/>
    <property type="match status" value="1"/>
</dbReference>
<feature type="chain" id="PRO_5017236196" evidence="1">
    <location>
        <begin position="19"/>
        <end position="516"/>
    </location>
</feature>
<dbReference type="InterPro" id="IPR045455">
    <property type="entry name" value="NrS-1_pol-like_helicase"/>
</dbReference>
<feature type="signal peptide" evidence="1">
    <location>
        <begin position="1"/>
        <end position="18"/>
    </location>
</feature>
<feature type="domain" description="Bacteriophage/plasmid primase P4 C-terminal" evidence="2">
    <location>
        <begin position="156"/>
        <end position="278"/>
    </location>
</feature>
<evidence type="ECO:0000256" key="1">
    <source>
        <dbReference type="SAM" id="SignalP"/>
    </source>
</evidence>